<feature type="compositionally biased region" description="Polar residues" evidence="1">
    <location>
        <begin position="965"/>
        <end position="974"/>
    </location>
</feature>
<dbReference type="GO" id="GO:0090222">
    <property type="term" value="P:centrosome-templated microtubule nucleation"/>
    <property type="evidence" value="ECO:0007669"/>
    <property type="project" value="InterPro"/>
</dbReference>
<gene>
    <name evidence="10" type="ORF">HGM15179_005293</name>
</gene>
<feature type="domain" description="Cep192-like" evidence="6">
    <location>
        <begin position="1651"/>
        <end position="1749"/>
    </location>
</feature>
<dbReference type="InterPro" id="IPR054091">
    <property type="entry name" value="Cep192-like_D5"/>
</dbReference>
<dbReference type="Pfam" id="PF22076">
    <property type="entry name" value="Cep192_D6"/>
    <property type="match status" value="1"/>
</dbReference>
<evidence type="ECO:0000313" key="11">
    <source>
        <dbReference type="Proteomes" id="UP000796761"/>
    </source>
</evidence>
<evidence type="ECO:0000259" key="5">
    <source>
        <dbReference type="Pfam" id="PF22066"/>
    </source>
</evidence>
<dbReference type="Proteomes" id="UP000796761">
    <property type="component" value="Unassembled WGS sequence"/>
</dbReference>
<dbReference type="InterPro" id="IPR054087">
    <property type="entry name" value="Cep192-like_D7"/>
</dbReference>
<dbReference type="GO" id="GO:0090307">
    <property type="term" value="P:mitotic spindle assembly"/>
    <property type="evidence" value="ECO:0007669"/>
    <property type="project" value="TreeGrafter"/>
</dbReference>
<dbReference type="Pfam" id="PF22064">
    <property type="entry name" value="Cep192_D2"/>
    <property type="match status" value="1"/>
</dbReference>
<reference evidence="10" key="1">
    <citation type="submission" date="2019-04" db="EMBL/GenBank/DDBJ databases">
        <title>Genome assembly of Zosterops borbonicus 15179.</title>
        <authorList>
            <person name="Leroy T."/>
            <person name="Anselmetti Y."/>
            <person name="Tilak M.-K."/>
            <person name="Nabholz B."/>
        </authorList>
    </citation>
    <scope>NUCLEOTIDE SEQUENCE</scope>
    <source>
        <strain evidence="10">HGM_15179</strain>
        <tissue evidence="10">Muscle</tissue>
    </source>
</reference>
<dbReference type="Pfam" id="PF22065">
    <property type="entry name" value="Cep192_D7"/>
    <property type="match status" value="1"/>
</dbReference>
<sequence length="2640" mass="289068">MEEFRNIADETFPSYLGQSLNSSASVAFENVTVSSNPGLPVAASTVARSQAGGDNRFPDNCASYLEGKHSPLSESPHSSQSHPEPVERFALCFRDDMEIAAQIEEPQPPCVNLKESHSIYGEQAQNVLEHSNRGQGTLREGLPLKRLEDLPTGIGFLPDIKNSKVGPCEPSEKLIDGAMSSVHLSNSLSSFLENEKLSSLLNSDDSTDDDIDDEEFFDNQLEAYFEQLIQPEMRRDTSLQKLSESCAALKLSENVLLQKNFQDSARYGAVTGIDSGNASDEDSQNEGITGSPVQREMLPRAVQRMNSMTAGDVLDSRTAAELHLDSRYLQCMDSHKADVSDVLPKQEVESSVCQAAPSDAEVLHTARGFLGHDTTPEVLSANAPRADATQCKVGLPDTYLSPAGDSCENLTLATTDKGDLPHSIVYQNEEGRWVTDLAYYTAFDGQQDLNTSEDVEKSEEFITGAEAAAMIAQDQEEFEKAHRLVQAGKIGSPNASELANTSWKSANSFLLQRTSDLHKDASYLRLSLGEFFGQRSEALGCLGGGSDVKRPSFGYYITSPKKRPPVSLLRRSDSLGGDIGQEISQMSEEVFPDDLEAQTKEHANFTSSEGSGHRVESAAGILGNINTEAATKSKAKDGIQKSKFEDGLSNHSDSVLSISTIANAIANASCSAEPSQLAAMMMALSNKNKRTHVLPGVVKEAELSANEVLSSNEENSAFDMEKYLKKTDENRCESEYESVVRHEASVQNLTCDTFLLGQDKRKDALTEDLVNNHSKQKGIKKRLLDYLNEESDGQNFSSLSGIPSHGDVIADHVQYSEKLSDLVKSKHLQSTDADIRSETLNRNEAQTFGILSAAKMEAAQRNLPSYQNSNLTNTCSVGEDRETVHQAANAVPEPCNDLVERSAGNTPSLNNLKPAKQSSKYVSVSPTTAKPVQKLSNDERKQNIEKRNKDGNTHGGGNAKHVTFGNLSPTLQNSTEHKPVLPECDLALEGEQCSFRPSTSPLIHSSPSETSGTAFSGTEMDFTCPSHCQESPCKESVLPQSVYSSPSMSRLTYISAPGSTRKNSAVIRNSETYWGENAGGLSTTIIQASPVPPQEHTKGNLEDHSCQRNRKEAVPSIDQKQEENELAGLQRKPHNVLDQELTKTEGFLKNEKQLPFIPSNVPTNHEEQEHVKSALPSKLGTFQPLSVNGDAQEVCQDQTNKALRQGLPSLNVLPVYSGLSTCLPCKQNSSGEQCVHISTVKSHVTTSQSQAIPSSVPTLLTGHSLATTPFAQQHLGTLQPPGNAVLSQCHGCSSAGFGLPAGLPCSGIPAGHVENPLMLGIPLGPNVGPGRLGAASLYNPHPSSWNNNILNIKPCTGQPLGAGGSEWQLSKSPDIGHIIVPEELKFPNACCLGIASQTVLSIYNPADRWLQVNIGILSVSVNGEKMDPVKYQCLVFKNKTIVGPYSTNDLKILFLPSCSGIFQFILNVSSWPVSADAETIIQSEALASRVVLTAVAENPNLEVETGKGDCLDFGDLPFGSWKALPLKLINKTHAFVPIRLIINANAVAWRCFTFSKEPFNTPNEQMDAVSQTAAPSVLNHVIHASYDGQDPEALTVWVLFHAPKKQISSSDSLGPAEEFLARVDVEVDSPGPSTVIKSISLRARAGTAKIHIPSQFQKIHLSSTSVGLRVRQKLPLENAGNISVHLKVKTSDQDSCFAVEPEDLFVYPGERHIMTVNYFPKSTTTTESILKILVLPSGPQLEVMLKGEVENTDMGNNRPVSTAAGGLDIPPILSNKQFVAWGAVTLGLSVQKKLILRNDSPSATQHLRLLIRGQDQDSFQLQSIFGSEERLTSNWELKMRPKEDATIYLIFTPTRVTCCFAKLEIKHLGIRSKPGVKFTIPLSGYGGKSNIILENVKKLSDSFMVTLEGSLSARLQQASFHVRNTGSRAAYVKALCLGDLQTKTVMDPRVMTLSPEKFVLREGAHEVITVTWNPEAKNFHPSMLVSTVCFFWGDEVFRQQYRRAVVHKPEVEKRIVPENNLLRNAVFDEEFPGEQLVTEVCDVPQETNDIRLFYANMEKVLLSVVGYSSCDQDGFQQSPGTHLELDRFENFVRHTASTLDVLPVKGPQGTSLSAKTKDLVQNQSDAQETWTVTPEYLTLASPSIGETADVGRVKILNNSDRILTFELSWPAHCLTITPQHGAVEPEGSTLILVSPNPSLASRPTLIPWSGLIYIHCDNGLKFIQVLIQEAVTQSVPGSDFPCRRCDTITPQSENPTAVLKALHKLPLTEIEIKNKTIVFPKTIPGQSSENYLEMENKGNENLKWTLSSFAPPYTKDVDGSGSVYRVLYPAFVFSRVSGTLEVHGQEKTAVIFSPRERGDYSQFWDLEYYSVENPSRKHKLKLQLSGNSPKAENTTPVKSSPSALTKTELPVTPERKASAEGQPKRIRQKQAIQGVYAPEDVYVFPLTRVGETCTLKVHLRNNSCMTHMLKFVNPSEPFYIKHLKYSLRAYHYITVPVQFKPKAEGMFEDVFVVLTAKYSPINIHLYGTCLNLTVEHQLGVMTQRSIKGLERDKMIHQVLLVFDLEQVVGIQSLLESERHAGVESRPANSDAEYEDALSACLRTSPHTGTDKSDLYRLQSGFSFISGSRPDSEASLNEFSI</sequence>
<evidence type="ECO:0000256" key="1">
    <source>
        <dbReference type="SAM" id="MobiDB-lite"/>
    </source>
</evidence>
<dbReference type="Pfam" id="PF25765">
    <property type="entry name" value="PLK4_bind_CEP192"/>
    <property type="match status" value="1"/>
</dbReference>
<dbReference type="InterPro" id="IPR057662">
    <property type="entry name" value="CEP192_Aurora-A_bind"/>
</dbReference>
<evidence type="ECO:0000313" key="10">
    <source>
        <dbReference type="EMBL" id="TRZ21810.1"/>
    </source>
</evidence>
<feature type="region of interest" description="Disordered" evidence="1">
    <location>
        <begin position="1092"/>
        <end position="1116"/>
    </location>
</feature>
<evidence type="ECO:0000259" key="9">
    <source>
        <dbReference type="Pfam" id="PF22076"/>
    </source>
</evidence>
<feature type="domain" description="Cep192-like" evidence="3">
    <location>
        <begin position="1498"/>
        <end position="1648"/>
    </location>
</feature>
<dbReference type="GO" id="GO:0019901">
    <property type="term" value="F:protein kinase binding"/>
    <property type="evidence" value="ECO:0007669"/>
    <property type="project" value="TreeGrafter"/>
</dbReference>
<feature type="domain" description="Cep192-like" evidence="9">
    <location>
        <begin position="2127"/>
        <end position="2228"/>
    </location>
</feature>
<dbReference type="Pfam" id="PF22067">
    <property type="entry name" value="Cep192_D3"/>
    <property type="match status" value="1"/>
</dbReference>
<dbReference type="GO" id="GO:0000242">
    <property type="term" value="C:pericentriolar material"/>
    <property type="evidence" value="ECO:0007669"/>
    <property type="project" value="TreeGrafter"/>
</dbReference>
<dbReference type="GO" id="GO:0005737">
    <property type="term" value="C:cytoplasm"/>
    <property type="evidence" value="ECO:0007669"/>
    <property type="project" value="TreeGrafter"/>
</dbReference>
<evidence type="ECO:0008006" key="12">
    <source>
        <dbReference type="Google" id="ProtNLM"/>
    </source>
</evidence>
<feature type="compositionally biased region" description="Low complexity" evidence="1">
    <location>
        <begin position="72"/>
        <end position="83"/>
    </location>
</feature>
<evidence type="ECO:0000259" key="6">
    <source>
        <dbReference type="Pfam" id="PF22067"/>
    </source>
</evidence>
<protein>
    <recommendedName>
        <fullName evidence="12">Centrosomal protein of 192 kDa</fullName>
    </recommendedName>
</protein>
<dbReference type="Pfam" id="PF22073">
    <property type="entry name" value="Cep192_D4"/>
    <property type="match status" value="1"/>
</dbReference>
<dbReference type="Pfam" id="PF25763">
    <property type="entry name" value="Aurora-A_bind_CEP192"/>
    <property type="match status" value="1"/>
</dbReference>
<evidence type="ECO:0000259" key="3">
    <source>
        <dbReference type="Pfam" id="PF22064"/>
    </source>
</evidence>
<dbReference type="Pfam" id="PF22066">
    <property type="entry name" value="Cep192_D8"/>
    <property type="match status" value="1"/>
</dbReference>
<evidence type="ECO:0000259" key="2">
    <source>
        <dbReference type="Pfam" id="PF22060"/>
    </source>
</evidence>
<feature type="compositionally biased region" description="Basic and acidic residues" evidence="1">
    <location>
        <begin position="936"/>
        <end position="952"/>
    </location>
</feature>
<accession>A0A8K1GMJ9</accession>
<dbReference type="InterPro" id="IPR013783">
    <property type="entry name" value="Ig-like_fold"/>
</dbReference>
<dbReference type="Pfam" id="PF22060">
    <property type="entry name" value="Cep192_D1"/>
    <property type="match status" value="1"/>
</dbReference>
<dbReference type="InterPro" id="IPR054085">
    <property type="entry name" value="Cep192-like_D1"/>
</dbReference>
<dbReference type="InterPro" id="IPR039103">
    <property type="entry name" value="Spd-2/CEP192"/>
</dbReference>
<name>A0A8K1GMJ9_9PASS</name>
<dbReference type="Gene3D" id="2.60.40.10">
    <property type="entry name" value="Immunoglobulins"/>
    <property type="match status" value="3"/>
</dbReference>
<feature type="compositionally biased region" description="Polar residues" evidence="1">
    <location>
        <begin position="997"/>
        <end position="1016"/>
    </location>
</feature>
<feature type="compositionally biased region" description="Basic and acidic residues" evidence="1">
    <location>
        <begin position="1095"/>
        <end position="1116"/>
    </location>
</feature>
<dbReference type="GO" id="GO:0071539">
    <property type="term" value="P:protein localization to centrosome"/>
    <property type="evidence" value="ECO:0007669"/>
    <property type="project" value="InterPro"/>
</dbReference>
<proteinExistence type="predicted"/>
<evidence type="ECO:0000259" key="4">
    <source>
        <dbReference type="Pfam" id="PF22065"/>
    </source>
</evidence>
<feature type="domain" description="Cep192/Spd-2-like" evidence="7">
    <location>
        <begin position="1770"/>
        <end position="1887"/>
    </location>
</feature>
<feature type="compositionally biased region" description="Polar residues" evidence="1">
    <location>
        <begin position="2384"/>
        <end position="2405"/>
    </location>
</feature>
<comment type="caution">
    <text evidence="10">The sequence shown here is derived from an EMBL/GenBank/DDBJ whole genome shotgun (WGS) entry which is preliminary data.</text>
</comment>
<dbReference type="InterPro" id="IPR054089">
    <property type="entry name" value="Cep192-like_D3"/>
</dbReference>
<evidence type="ECO:0000259" key="8">
    <source>
        <dbReference type="Pfam" id="PF22074"/>
    </source>
</evidence>
<feature type="region of interest" description="Disordered" evidence="1">
    <location>
        <begin position="997"/>
        <end position="1018"/>
    </location>
</feature>
<dbReference type="Pfam" id="PF22074">
    <property type="entry name" value="Cep192_D5"/>
    <property type="match status" value="1"/>
</dbReference>
<dbReference type="InterPro" id="IPR054086">
    <property type="entry name" value="Cep192-like_D2"/>
</dbReference>
<feature type="domain" description="Cep192-like" evidence="5">
    <location>
        <begin position="2431"/>
        <end position="2530"/>
    </location>
</feature>
<dbReference type="GO" id="GO:0005814">
    <property type="term" value="C:centriole"/>
    <property type="evidence" value="ECO:0007669"/>
    <property type="project" value="TreeGrafter"/>
</dbReference>
<dbReference type="EMBL" id="SWJQ01000111">
    <property type="protein sequence ID" value="TRZ21810.1"/>
    <property type="molecule type" value="Genomic_DNA"/>
</dbReference>
<dbReference type="GO" id="GO:0051298">
    <property type="term" value="P:centrosome duplication"/>
    <property type="evidence" value="ECO:0007669"/>
    <property type="project" value="InterPro"/>
</dbReference>
<feature type="region of interest" description="Disordered" evidence="1">
    <location>
        <begin position="272"/>
        <end position="294"/>
    </location>
</feature>
<dbReference type="InterPro" id="IPR054090">
    <property type="entry name" value="Cep192_Spd-2-like_dom"/>
</dbReference>
<feature type="region of interest" description="Disordered" evidence="1">
    <location>
        <begin position="2380"/>
        <end position="2425"/>
    </location>
</feature>
<feature type="domain" description="Cep192-like" evidence="2">
    <location>
        <begin position="1376"/>
        <end position="1496"/>
    </location>
</feature>
<dbReference type="InterPro" id="IPR054088">
    <property type="entry name" value="Cep192-like_D8"/>
</dbReference>
<feature type="domain" description="Cep192-like" evidence="4">
    <location>
        <begin position="2266"/>
        <end position="2388"/>
    </location>
</feature>
<dbReference type="PANTHER" id="PTHR16029:SF11">
    <property type="entry name" value="CENTROSOMAL PROTEIN OF 192 KDA"/>
    <property type="match status" value="1"/>
</dbReference>
<feature type="region of interest" description="Disordered" evidence="1">
    <location>
        <begin position="65"/>
        <end position="84"/>
    </location>
</feature>
<feature type="domain" description="Cep192-like" evidence="8">
    <location>
        <begin position="1893"/>
        <end position="2066"/>
    </location>
</feature>
<dbReference type="InterPro" id="IPR054092">
    <property type="entry name" value="Cep192-like_D6"/>
</dbReference>
<evidence type="ECO:0000259" key="7">
    <source>
        <dbReference type="Pfam" id="PF22073"/>
    </source>
</evidence>
<keyword evidence="11" id="KW-1185">Reference proteome</keyword>
<feature type="compositionally biased region" description="Polar residues" evidence="1">
    <location>
        <begin position="903"/>
        <end position="930"/>
    </location>
</feature>
<feature type="region of interest" description="Disordered" evidence="1">
    <location>
        <begin position="891"/>
        <end position="977"/>
    </location>
</feature>
<dbReference type="InterPro" id="IPR057665">
    <property type="entry name" value="CEP192_PLK4_bind"/>
</dbReference>
<organism evidence="10 11">
    <name type="scientific">Zosterops borbonicus</name>
    <dbReference type="NCBI Taxonomy" id="364589"/>
    <lineage>
        <taxon>Eukaryota</taxon>
        <taxon>Metazoa</taxon>
        <taxon>Chordata</taxon>
        <taxon>Craniata</taxon>
        <taxon>Vertebrata</taxon>
        <taxon>Euteleostomi</taxon>
        <taxon>Archelosauria</taxon>
        <taxon>Archosauria</taxon>
        <taxon>Dinosauria</taxon>
        <taxon>Saurischia</taxon>
        <taxon>Theropoda</taxon>
        <taxon>Coelurosauria</taxon>
        <taxon>Aves</taxon>
        <taxon>Neognathae</taxon>
        <taxon>Neoaves</taxon>
        <taxon>Telluraves</taxon>
        <taxon>Australaves</taxon>
        <taxon>Passeriformes</taxon>
        <taxon>Sylvioidea</taxon>
        <taxon>Zosteropidae</taxon>
        <taxon>Zosterops</taxon>
    </lineage>
</organism>
<dbReference type="OrthoDB" id="67059at2759"/>
<dbReference type="PANTHER" id="PTHR16029">
    <property type="entry name" value="CENTROSOMAL PROTEIN OF 192 KDA"/>
    <property type="match status" value="1"/>
</dbReference>